<dbReference type="EMBL" id="ML769383">
    <property type="protein sequence ID" value="KAE9411408.1"/>
    <property type="molecule type" value="Genomic_DNA"/>
</dbReference>
<dbReference type="SMART" id="SM00066">
    <property type="entry name" value="GAL4"/>
    <property type="match status" value="1"/>
</dbReference>
<dbReference type="Pfam" id="PF04082">
    <property type="entry name" value="Fungal_trans"/>
    <property type="match status" value="1"/>
</dbReference>
<dbReference type="PANTHER" id="PTHR46910">
    <property type="entry name" value="TRANSCRIPTION FACTOR PDR1"/>
    <property type="match status" value="1"/>
</dbReference>
<dbReference type="GO" id="GO:0000981">
    <property type="term" value="F:DNA-binding transcription factor activity, RNA polymerase II-specific"/>
    <property type="evidence" value="ECO:0007669"/>
    <property type="project" value="InterPro"/>
</dbReference>
<feature type="region of interest" description="Disordered" evidence="3">
    <location>
        <begin position="1"/>
        <end position="41"/>
    </location>
</feature>
<keyword evidence="1" id="KW-0479">Metal-binding</keyword>
<dbReference type="GO" id="GO:0006351">
    <property type="term" value="P:DNA-templated transcription"/>
    <property type="evidence" value="ECO:0007669"/>
    <property type="project" value="InterPro"/>
</dbReference>
<dbReference type="InterPro" id="IPR050987">
    <property type="entry name" value="AtrR-like"/>
</dbReference>
<dbReference type="OrthoDB" id="4456959at2759"/>
<evidence type="ECO:0000256" key="1">
    <source>
        <dbReference type="ARBA" id="ARBA00022723"/>
    </source>
</evidence>
<dbReference type="Pfam" id="PF00172">
    <property type="entry name" value="Zn_clus"/>
    <property type="match status" value="1"/>
</dbReference>
<dbReference type="CDD" id="cd00067">
    <property type="entry name" value="GAL4"/>
    <property type="match status" value="1"/>
</dbReference>
<feature type="region of interest" description="Disordered" evidence="3">
    <location>
        <begin position="879"/>
        <end position="905"/>
    </location>
</feature>
<keyword evidence="2" id="KW-0539">Nucleus</keyword>
<feature type="domain" description="Zn(2)-C6 fungal-type" evidence="4">
    <location>
        <begin position="32"/>
        <end position="65"/>
    </location>
</feature>
<feature type="compositionally biased region" description="Acidic residues" evidence="3">
    <location>
        <begin position="186"/>
        <end position="195"/>
    </location>
</feature>
<evidence type="ECO:0000259" key="4">
    <source>
        <dbReference type="PROSITE" id="PS50048"/>
    </source>
</evidence>
<evidence type="ECO:0000313" key="6">
    <source>
        <dbReference type="Proteomes" id="UP000799118"/>
    </source>
</evidence>
<feature type="compositionally biased region" description="Basic and acidic residues" evidence="3">
    <location>
        <begin position="16"/>
        <end position="41"/>
    </location>
</feature>
<feature type="region of interest" description="Disordered" evidence="3">
    <location>
        <begin position="102"/>
        <end position="142"/>
    </location>
</feature>
<dbReference type="GO" id="GO:0008270">
    <property type="term" value="F:zinc ion binding"/>
    <property type="evidence" value="ECO:0007669"/>
    <property type="project" value="InterPro"/>
</dbReference>
<dbReference type="AlphaFoldDB" id="A0A6A4IS37"/>
<feature type="region of interest" description="Disordered" evidence="3">
    <location>
        <begin position="777"/>
        <end position="807"/>
    </location>
</feature>
<dbReference type="Gene3D" id="4.10.240.10">
    <property type="entry name" value="Zn(2)-C6 fungal-type DNA-binding domain"/>
    <property type="match status" value="1"/>
</dbReference>
<dbReference type="SMART" id="SM00906">
    <property type="entry name" value="Fungal_trans"/>
    <property type="match status" value="1"/>
</dbReference>
<evidence type="ECO:0000256" key="2">
    <source>
        <dbReference type="ARBA" id="ARBA00023242"/>
    </source>
</evidence>
<dbReference type="CDD" id="cd12148">
    <property type="entry name" value="fungal_TF_MHR"/>
    <property type="match status" value="1"/>
</dbReference>
<feature type="region of interest" description="Disordered" evidence="3">
    <location>
        <begin position="159"/>
        <end position="195"/>
    </location>
</feature>
<dbReference type="InterPro" id="IPR036864">
    <property type="entry name" value="Zn2-C6_fun-type_DNA-bd_sf"/>
</dbReference>
<dbReference type="PROSITE" id="PS50048">
    <property type="entry name" value="ZN2_CY6_FUNGAL_2"/>
    <property type="match status" value="1"/>
</dbReference>
<dbReference type="InterPro" id="IPR007219">
    <property type="entry name" value="XnlR_reg_dom"/>
</dbReference>
<accession>A0A6A4IS37</accession>
<gene>
    <name evidence="5" type="ORF">BT96DRAFT_870109</name>
</gene>
<reference evidence="5" key="1">
    <citation type="journal article" date="2019" name="Environ. Microbiol.">
        <title>Fungal ecological strategies reflected in gene transcription - a case study of two litter decomposers.</title>
        <authorList>
            <person name="Barbi F."/>
            <person name="Kohler A."/>
            <person name="Barry K."/>
            <person name="Baskaran P."/>
            <person name="Daum C."/>
            <person name="Fauchery L."/>
            <person name="Ihrmark K."/>
            <person name="Kuo A."/>
            <person name="LaButti K."/>
            <person name="Lipzen A."/>
            <person name="Morin E."/>
            <person name="Grigoriev I.V."/>
            <person name="Henrissat B."/>
            <person name="Lindahl B."/>
            <person name="Martin F."/>
        </authorList>
    </citation>
    <scope>NUCLEOTIDE SEQUENCE</scope>
    <source>
        <strain evidence="5">JB14</strain>
    </source>
</reference>
<name>A0A6A4IS37_9AGAR</name>
<dbReference type="InterPro" id="IPR001138">
    <property type="entry name" value="Zn2Cys6_DnaBD"/>
</dbReference>
<evidence type="ECO:0000256" key="3">
    <source>
        <dbReference type="SAM" id="MobiDB-lite"/>
    </source>
</evidence>
<dbReference type="PANTHER" id="PTHR46910:SF38">
    <property type="entry name" value="ZN(2)-C6 FUNGAL-TYPE DOMAIN-CONTAINING PROTEIN"/>
    <property type="match status" value="1"/>
</dbReference>
<organism evidence="5 6">
    <name type="scientific">Gymnopus androsaceus JB14</name>
    <dbReference type="NCBI Taxonomy" id="1447944"/>
    <lineage>
        <taxon>Eukaryota</taxon>
        <taxon>Fungi</taxon>
        <taxon>Dikarya</taxon>
        <taxon>Basidiomycota</taxon>
        <taxon>Agaricomycotina</taxon>
        <taxon>Agaricomycetes</taxon>
        <taxon>Agaricomycetidae</taxon>
        <taxon>Agaricales</taxon>
        <taxon>Marasmiineae</taxon>
        <taxon>Omphalotaceae</taxon>
        <taxon>Gymnopus</taxon>
    </lineage>
</organism>
<evidence type="ECO:0000313" key="5">
    <source>
        <dbReference type="EMBL" id="KAE9411408.1"/>
    </source>
</evidence>
<feature type="compositionally biased region" description="Polar residues" evidence="3">
    <location>
        <begin position="254"/>
        <end position="267"/>
    </location>
</feature>
<keyword evidence="6" id="KW-1185">Reference proteome</keyword>
<dbReference type="Proteomes" id="UP000799118">
    <property type="component" value="Unassembled WGS sequence"/>
</dbReference>
<sequence>MQPGYYDSENYTNDLEQGRRQVDRSKVQKTRACDLSRRRKTKCDGPKKAGNICSNCLQNNRACTYVEASVPRGPSKSYVIGLEDKLEKLEAVLKRLRPDQDFSAELGPPVVRDSWKNTEPSREASSSRSHIPPPPQPSKLAPYLDKTMATGMSSHLKINNNHQSLSHPTKHRRPRQGFVNASSESSESDSSDMDELVDNFENGMQRLTLRTSRTKPEQSSFDRFQGQSSSITLVDVTRKLKQAHIMAQKEGRNTDSNASTLSPSPELQNSLRRSEYWRAPTWELKYEGLHVDSPTLLNSVLQRLPDDDLAEELISLYFQHVNIHFPLLNEPIFYRQWRERLHERDIWYCALSMCVFAVASRWSNDPRVLSQAQPKHRSHELEWTTAGSDFFNTAIAIHRARRSLLYTPTLFEVQTFTLLALFLRGTSDYSAGWILVAVGLRKAQDVGAHRKTVYMRKPTANEELWKRAFWSLIILDRTGSTSLGRSCGIGEEDFDLELPLEVDDDYWDTENPAVAFKQPPGLPCKVTAFNLWIQITQIVAFTLRTLYALDPKKIFLGRKTLPDSETIVKQLDVALAEWADSVPEHLQWSNQTDSGDLTTSNLSASLHLSYHHTHILIYKIFIPFSQILPHNVRGIPRSSEKPSSLSLPALTICVNAAKACARIVEEQMKRGFSNVPFLITISNVCTGILIVNLWDLKAKEIAERSTHAALMEDVKPRYALAIQSVKEDIDIFLGALEWAKPRYPIVTQILAKLRASFPSAQSDLSERERYSLQEPNHFQTAGSSPVWLSPGMPSSTPNQDWGDHPSHHNFLLRTSSYSMPVAPPERLPAHPLHRRDSDPVIRQSLAFWPTSQPRPSYPQVPENRHATYSSLPFISSVRRSSFTSPQRSHRYASPSPSRHDQHNSFYQVNTGDYGRDMYQHLPTSDARSIPTQPAYEKRGYSRESAWDDYRAVYPGGNDHPSWT</sequence>
<dbReference type="GO" id="GO:0003677">
    <property type="term" value="F:DNA binding"/>
    <property type="evidence" value="ECO:0007669"/>
    <property type="project" value="InterPro"/>
</dbReference>
<dbReference type="SUPFAM" id="SSF57701">
    <property type="entry name" value="Zn2/Cys6 DNA-binding domain"/>
    <property type="match status" value="1"/>
</dbReference>
<protein>
    <recommendedName>
        <fullName evidence="4">Zn(2)-C6 fungal-type domain-containing protein</fullName>
    </recommendedName>
</protein>
<feature type="compositionally biased region" description="Basic and acidic residues" evidence="3">
    <location>
        <begin position="113"/>
        <end position="122"/>
    </location>
</feature>
<proteinExistence type="predicted"/>
<feature type="region of interest" description="Disordered" evidence="3">
    <location>
        <begin position="247"/>
        <end position="267"/>
    </location>
</feature>